<evidence type="ECO:0000313" key="3">
    <source>
        <dbReference type="Proteomes" id="UP000679220"/>
    </source>
</evidence>
<keyword evidence="1" id="KW-0732">Signal</keyword>
<reference evidence="2" key="2">
    <citation type="submission" date="2021-04" db="EMBL/GenBank/DDBJ databases">
        <authorList>
            <person name="Zhang T."/>
            <person name="Zhang Y."/>
            <person name="Lu D."/>
            <person name="Zuo D."/>
            <person name="Du Z."/>
        </authorList>
    </citation>
    <scope>NUCLEOTIDE SEQUENCE</scope>
    <source>
        <strain evidence="2">JR1</strain>
    </source>
</reference>
<accession>A0A941IZU5</accession>
<name>A0A941IZU5_9BACT</name>
<dbReference type="EMBL" id="JAGTAR010000024">
    <property type="protein sequence ID" value="MBR8536922.1"/>
    <property type="molecule type" value="Genomic_DNA"/>
</dbReference>
<sequence>MSLLIKIPILLVCLFAVGLPLCSQSTDTSRVIVEDGWIEKMSNKVAFEFSFNNSYNILKVQTATNDIILYPNTPNHLRLKLNYEFISLGIQFAPDFLPGNGDRDLKGDTRSFEIGTGLLFKHWFAELLYARIKGFYLKNTADFVLWHEGQPYIQFPDLEYQSFVVRTGYLSNSRFSFKSLTTQTERQLKSVGSFMPVLSFNYLVVNDRSAQYNTQKSTNVEANMGPGYAYTFVVNEQFYMSLAGFTTFGYLNTKLLTRLPDGTVTTWQDNFIWRWDGRAGIGYNGDRFYAGLYTNVSGARYKQEHTTVHNFDTRVFYHLFIGMRFEAPDFLEKSFRRIRK</sequence>
<proteinExistence type="predicted"/>
<dbReference type="Pfam" id="PF14391">
    <property type="entry name" value="DUF4421"/>
    <property type="match status" value="1"/>
</dbReference>
<evidence type="ECO:0000256" key="1">
    <source>
        <dbReference type="SAM" id="SignalP"/>
    </source>
</evidence>
<dbReference type="RefSeq" id="WP_212191948.1">
    <property type="nucleotide sequence ID" value="NZ_JAGTAR010000024.1"/>
</dbReference>
<reference evidence="2" key="1">
    <citation type="journal article" date="2018" name="Int. J. Syst. Evol. Microbiol.">
        <title>Carboxylicivirga sediminis sp. nov., isolated from coastal sediment.</title>
        <authorList>
            <person name="Wang F.Q."/>
            <person name="Ren L.H."/>
            <person name="Zou R.J."/>
            <person name="Sun Y.Z."/>
            <person name="Liu X.J."/>
            <person name="Jiang F."/>
            <person name="Liu L.J."/>
        </authorList>
    </citation>
    <scope>NUCLEOTIDE SEQUENCE</scope>
    <source>
        <strain evidence="2">JR1</strain>
    </source>
</reference>
<feature type="chain" id="PRO_5037856498" evidence="1">
    <location>
        <begin position="26"/>
        <end position="340"/>
    </location>
</feature>
<feature type="signal peptide" evidence="1">
    <location>
        <begin position="1"/>
        <end position="25"/>
    </location>
</feature>
<dbReference type="AlphaFoldDB" id="A0A941IZU5"/>
<protein>
    <submittedName>
        <fullName evidence="2">DUF4421 family protein</fullName>
    </submittedName>
</protein>
<keyword evidence="3" id="KW-1185">Reference proteome</keyword>
<gene>
    <name evidence="2" type="ORF">KDU71_15220</name>
</gene>
<comment type="caution">
    <text evidence="2">The sequence shown here is derived from an EMBL/GenBank/DDBJ whole genome shotgun (WGS) entry which is preliminary data.</text>
</comment>
<organism evidence="2 3">
    <name type="scientific">Carboxylicivirga sediminis</name>
    <dbReference type="NCBI Taxonomy" id="2006564"/>
    <lineage>
        <taxon>Bacteria</taxon>
        <taxon>Pseudomonadati</taxon>
        <taxon>Bacteroidota</taxon>
        <taxon>Bacteroidia</taxon>
        <taxon>Marinilabiliales</taxon>
        <taxon>Marinilabiliaceae</taxon>
        <taxon>Carboxylicivirga</taxon>
    </lineage>
</organism>
<evidence type="ECO:0000313" key="2">
    <source>
        <dbReference type="EMBL" id="MBR8536922.1"/>
    </source>
</evidence>
<dbReference type="InterPro" id="IPR025535">
    <property type="entry name" value="DUF4421"/>
</dbReference>
<dbReference type="Proteomes" id="UP000679220">
    <property type="component" value="Unassembled WGS sequence"/>
</dbReference>